<dbReference type="GO" id="GO:0006231">
    <property type="term" value="P:dTMP biosynthetic process"/>
    <property type="evidence" value="ECO:0007669"/>
    <property type="project" value="UniProtKB-UniRule"/>
</dbReference>
<accession>A0A1M6MFL1</accession>
<dbReference type="SUPFAM" id="SSF69796">
    <property type="entry name" value="Thymidylate synthase-complementing protein Thy1"/>
    <property type="match status" value="1"/>
</dbReference>
<dbReference type="InterPro" id="IPR003669">
    <property type="entry name" value="Thymidylate_synthase_ThyX"/>
</dbReference>
<name>A0A1M6MFL1_9FIRM</name>
<dbReference type="InterPro" id="IPR036098">
    <property type="entry name" value="Thymidylate_synthase_ThyX_sf"/>
</dbReference>
<organism evidence="2 3">
    <name type="scientific">Propionispora hippei DSM 15287</name>
    <dbReference type="NCBI Taxonomy" id="1123003"/>
    <lineage>
        <taxon>Bacteria</taxon>
        <taxon>Bacillati</taxon>
        <taxon>Bacillota</taxon>
        <taxon>Negativicutes</taxon>
        <taxon>Selenomonadales</taxon>
        <taxon>Sporomusaceae</taxon>
        <taxon>Propionispora</taxon>
    </lineage>
</organism>
<protein>
    <recommendedName>
        <fullName evidence="1">FAD-dependent thymidylate synthase</fullName>
        <ecNumber evidence="1">2.1.1.148</ecNumber>
    </recommendedName>
</protein>
<evidence type="ECO:0000256" key="1">
    <source>
        <dbReference type="NCBIfam" id="TIGR02170"/>
    </source>
</evidence>
<dbReference type="Pfam" id="PF02511">
    <property type="entry name" value="Thy1"/>
    <property type="match status" value="1"/>
</dbReference>
<evidence type="ECO:0000313" key="3">
    <source>
        <dbReference type="Proteomes" id="UP000322917"/>
    </source>
</evidence>
<gene>
    <name evidence="2" type="ORF">SAMN02745170_03418</name>
</gene>
<keyword evidence="3" id="KW-1185">Reference proteome</keyword>
<proteinExistence type="predicted"/>
<dbReference type="EMBL" id="FQZD01000041">
    <property type="protein sequence ID" value="SHJ82217.1"/>
    <property type="molecule type" value="Genomic_DNA"/>
</dbReference>
<reference evidence="2 3" key="1">
    <citation type="submission" date="2016-11" db="EMBL/GenBank/DDBJ databases">
        <authorList>
            <person name="Varghese N."/>
            <person name="Submissions S."/>
        </authorList>
    </citation>
    <scope>NUCLEOTIDE SEQUENCE [LARGE SCALE GENOMIC DNA]</scope>
    <source>
        <strain evidence="2 3">DSM 15287</strain>
    </source>
</reference>
<dbReference type="CDD" id="cd20175">
    <property type="entry name" value="ThyX"/>
    <property type="match status" value="1"/>
</dbReference>
<sequence>MKVELIHLTPNALALCAGAMSKCYDKNVSPASVVKYGVQSGHFSVLEHAHATFDIECSLAVLGQLTRHRHLSFTVKSSRGAMSHYPGDYDCPRSIQSHPSATKHIEQTFQIYKDLIQSGVPTEDAAYLLPKGTITKLRVTGNLRAWLEYLPKRLCLRAMPEHREVANEIKRLLAFELPEVFANVTTPCDTCKETKCEF</sequence>
<dbReference type="RefSeq" id="WP_149736019.1">
    <property type="nucleotide sequence ID" value="NZ_FQZD01000041.1"/>
</dbReference>
<dbReference type="OrthoDB" id="9780625at2"/>
<evidence type="ECO:0000313" key="2">
    <source>
        <dbReference type="EMBL" id="SHJ82217.1"/>
    </source>
</evidence>
<dbReference type="GO" id="GO:0050660">
    <property type="term" value="F:flavin adenine dinucleotide binding"/>
    <property type="evidence" value="ECO:0007669"/>
    <property type="project" value="UniProtKB-UniRule"/>
</dbReference>
<dbReference type="AlphaFoldDB" id="A0A1M6MFL1"/>
<dbReference type="Proteomes" id="UP000322917">
    <property type="component" value="Unassembled WGS sequence"/>
</dbReference>
<dbReference type="PANTHER" id="PTHR34934:SF1">
    <property type="entry name" value="FLAVIN-DEPENDENT THYMIDYLATE SYNTHASE"/>
    <property type="match status" value="1"/>
</dbReference>
<dbReference type="PANTHER" id="PTHR34934">
    <property type="entry name" value="FLAVIN-DEPENDENT THYMIDYLATE SYNTHASE"/>
    <property type="match status" value="1"/>
</dbReference>
<dbReference type="Gene3D" id="3.30.1360.170">
    <property type="match status" value="1"/>
</dbReference>
<dbReference type="PROSITE" id="PS51331">
    <property type="entry name" value="THYX"/>
    <property type="match status" value="1"/>
</dbReference>
<dbReference type="GO" id="GO:0004799">
    <property type="term" value="F:thymidylate synthase activity"/>
    <property type="evidence" value="ECO:0007669"/>
    <property type="project" value="TreeGrafter"/>
</dbReference>
<dbReference type="NCBIfam" id="TIGR02170">
    <property type="entry name" value="thyX"/>
    <property type="match status" value="1"/>
</dbReference>
<dbReference type="GO" id="GO:0050797">
    <property type="term" value="F:thymidylate synthase (FAD) activity"/>
    <property type="evidence" value="ECO:0007669"/>
    <property type="project" value="UniProtKB-UniRule"/>
</dbReference>
<dbReference type="GO" id="GO:0070402">
    <property type="term" value="F:NADPH binding"/>
    <property type="evidence" value="ECO:0007669"/>
    <property type="project" value="TreeGrafter"/>
</dbReference>
<dbReference type="EC" id="2.1.1.148" evidence="1"/>